<dbReference type="EMBL" id="CP071446">
    <property type="protein sequence ID" value="QTA38107.1"/>
    <property type="molecule type" value="Genomic_DNA"/>
</dbReference>
<dbReference type="RefSeq" id="WP_207566828.1">
    <property type="nucleotide sequence ID" value="NZ_CP071446.1"/>
</dbReference>
<dbReference type="InterPro" id="IPR006128">
    <property type="entry name" value="Lipoprotein_PsaA-like"/>
</dbReference>
<keyword evidence="6" id="KW-0812">Transmembrane</keyword>
<dbReference type="InterPro" id="IPR006129">
    <property type="entry name" value="AdhesinB"/>
</dbReference>
<comment type="similarity">
    <text evidence="5">Belongs to the bacterial solute-binding protein 9 family.</text>
</comment>
<keyword evidence="8" id="KW-1185">Reference proteome</keyword>
<dbReference type="InterPro" id="IPR050492">
    <property type="entry name" value="Bact_metal-bind_prot9"/>
</dbReference>
<dbReference type="InterPro" id="IPR006127">
    <property type="entry name" value="ZnuA-like"/>
</dbReference>
<evidence type="ECO:0000313" key="8">
    <source>
        <dbReference type="Proteomes" id="UP000671862"/>
    </source>
</evidence>
<keyword evidence="6" id="KW-0472">Membrane</keyword>
<keyword evidence="2 5" id="KW-0813">Transport</keyword>
<dbReference type="PANTHER" id="PTHR42953">
    <property type="entry name" value="HIGH-AFFINITY ZINC UPTAKE SYSTEM PROTEIN ZNUA-RELATED"/>
    <property type="match status" value="1"/>
</dbReference>
<evidence type="ECO:0000256" key="3">
    <source>
        <dbReference type="ARBA" id="ARBA00022723"/>
    </source>
</evidence>
<evidence type="ECO:0000256" key="2">
    <source>
        <dbReference type="ARBA" id="ARBA00022448"/>
    </source>
</evidence>
<evidence type="ECO:0000256" key="4">
    <source>
        <dbReference type="ARBA" id="ARBA00022729"/>
    </source>
</evidence>
<keyword evidence="6" id="KW-1133">Transmembrane helix</keyword>
<evidence type="ECO:0000256" key="6">
    <source>
        <dbReference type="SAM" id="Phobius"/>
    </source>
</evidence>
<gene>
    <name evidence="7" type="ORF">JYK00_00765</name>
</gene>
<name>A0ABX7S6B0_9BACT</name>
<evidence type="ECO:0000313" key="7">
    <source>
        <dbReference type="EMBL" id="QTA38107.1"/>
    </source>
</evidence>
<keyword evidence="3" id="KW-0479">Metal-binding</keyword>
<evidence type="ECO:0000256" key="5">
    <source>
        <dbReference type="RuleBase" id="RU003512"/>
    </source>
</evidence>
<evidence type="ECO:0000256" key="1">
    <source>
        <dbReference type="ARBA" id="ARBA00004196"/>
    </source>
</evidence>
<organism evidence="7 8">
    <name type="scientific">Thermosipho ferrireducens</name>
    <dbReference type="NCBI Taxonomy" id="2571116"/>
    <lineage>
        <taxon>Bacteria</taxon>
        <taxon>Thermotogati</taxon>
        <taxon>Thermotogota</taxon>
        <taxon>Thermotogae</taxon>
        <taxon>Thermotogales</taxon>
        <taxon>Fervidobacteriaceae</taxon>
        <taxon>Thermosipho</taxon>
    </lineage>
</organism>
<protein>
    <submittedName>
        <fullName evidence="7">Zinc ABC transporter substrate-binding protein</fullName>
    </submittedName>
</protein>
<dbReference type="Proteomes" id="UP000671862">
    <property type="component" value="Chromosome"/>
</dbReference>
<accession>A0ABX7S6B0</accession>
<dbReference type="Pfam" id="PF01297">
    <property type="entry name" value="ZnuA"/>
    <property type="match status" value="1"/>
</dbReference>
<feature type="transmembrane region" description="Helical" evidence="6">
    <location>
        <begin position="6"/>
        <end position="31"/>
    </location>
</feature>
<dbReference type="Gene3D" id="3.40.50.1980">
    <property type="entry name" value="Nitrogenase molybdenum iron protein domain"/>
    <property type="match status" value="2"/>
</dbReference>
<sequence length="268" mass="31015">MKKTLVIFFITFSMIILGYTITATINPYYLLLKDLAGNKMEIFLLIKPGANPHLYSPKISDVKKMNSSDLIIANGLELEPYIKNNNKVFYVSKFIPEMFIIDNNPHIWLNPFFAKYYIIPGITKKLIDIDPENKVYYLNRAKSIINNLDAIIKELYEFLGKFQDSKVLVEHPSFYYFFNEFGIRSIPLESGHGKEVSIKNIIEILKKGENLVAIFGEAQQNTRSLKIISKELQKKYYILDPLGNNAKNYVDIFLNNLKIIKEAFSYAK</sequence>
<dbReference type="PANTHER" id="PTHR42953:SF1">
    <property type="entry name" value="METAL-BINDING PROTEIN HI_0362-RELATED"/>
    <property type="match status" value="1"/>
</dbReference>
<reference evidence="7 8" key="1">
    <citation type="submission" date="2021-03" db="EMBL/GenBank/DDBJ databases">
        <title>Thermosipho ferrireducens sp.nov., an anaerobic thermophilic iron-reducing bacterium isolated from a deep-sea hydrothermal sulfide deposits.</title>
        <authorList>
            <person name="Zeng X."/>
            <person name="Chen Y."/>
            <person name="Shao Z."/>
        </authorList>
    </citation>
    <scope>NUCLEOTIDE SEQUENCE [LARGE SCALE GENOMIC DNA]</scope>
    <source>
        <strain evidence="7 8">JL129W03</strain>
    </source>
</reference>
<keyword evidence="4" id="KW-0732">Signal</keyword>
<dbReference type="SUPFAM" id="SSF53807">
    <property type="entry name" value="Helical backbone' metal receptor"/>
    <property type="match status" value="1"/>
</dbReference>
<comment type="subcellular location">
    <subcellularLocation>
        <location evidence="1">Cell envelope</location>
    </subcellularLocation>
</comment>
<dbReference type="PRINTS" id="PR00691">
    <property type="entry name" value="ADHESINB"/>
</dbReference>
<proteinExistence type="inferred from homology"/>
<dbReference type="PRINTS" id="PR00690">
    <property type="entry name" value="ADHESNFAMILY"/>
</dbReference>